<name>A0A199VX90_ANACO</name>
<dbReference type="AlphaFoldDB" id="A0A199VX90"/>
<dbReference type="Proteomes" id="UP000092600">
    <property type="component" value="Unassembled WGS sequence"/>
</dbReference>
<feature type="compositionally biased region" description="Acidic residues" evidence="1">
    <location>
        <begin position="330"/>
        <end position="339"/>
    </location>
</feature>
<sequence length="353" mass="36068">MARTIIENPTPSAVPTRALLLELFLGTAGLSGCRRAAAQAAVRANAIVAAYGRILAAVHIHHIIYNLRVFTGPLCPSGSNLINCKDAAVLAAGRGISSSGSVNEVEIARLPFRKARRPSGKTARYSDSLGVSFAAERFAVRRMPSASDWPMTSVSVGWSKDCQTEALARSESTKFPASVRLRPATFLLDSAVGVAENQAAAGFGELERGVLADGAAAVGGPDDVRGAGGGVGDVAAAAAVAVDDEYGEQEGVAIGGAEEAAGEGGAESGRVGAEKYGANSDIGVRAHITYGVGMGKGIVVDPGGGEIGCPVPEGRLLGAEGTQLGKEQGGEEEEEEEEDAMGKSHGRHRSCPF</sequence>
<dbReference type="EMBL" id="LSRQ01000633">
    <property type="protein sequence ID" value="OAY81629.1"/>
    <property type="molecule type" value="Genomic_DNA"/>
</dbReference>
<proteinExistence type="predicted"/>
<dbReference type="PROSITE" id="PS51257">
    <property type="entry name" value="PROKAR_LIPOPROTEIN"/>
    <property type="match status" value="1"/>
</dbReference>
<accession>A0A199VX90</accession>
<protein>
    <submittedName>
        <fullName evidence="2">Uncharacterized protein</fullName>
    </submittedName>
</protein>
<organism evidence="2 3">
    <name type="scientific">Ananas comosus</name>
    <name type="common">Pineapple</name>
    <name type="synonym">Ananas ananas</name>
    <dbReference type="NCBI Taxonomy" id="4615"/>
    <lineage>
        <taxon>Eukaryota</taxon>
        <taxon>Viridiplantae</taxon>
        <taxon>Streptophyta</taxon>
        <taxon>Embryophyta</taxon>
        <taxon>Tracheophyta</taxon>
        <taxon>Spermatophyta</taxon>
        <taxon>Magnoliopsida</taxon>
        <taxon>Liliopsida</taxon>
        <taxon>Poales</taxon>
        <taxon>Bromeliaceae</taxon>
        <taxon>Bromelioideae</taxon>
        <taxon>Ananas</taxon>
    </lineage>
</organism>
<comment type="caution">
    <text evidence="2">The sequence shown here is derived from an EMBL/GenBank/DDBJ whole genome shotgun (WGS) entry which is preliminary data.</text>
</comment>
<evidence type="ECO:0000256" key="1">
    <source>
        <dbReference type="SAM" id="MobiDB-lite"/>
    </source>
</evidence>
<feature type="compositionally biased region" description="Basic residues" evidence="1">
    <location>
        <begin position="344"/>
        <end position="353"/>
    </location>
</feature>
<reference evidence="2 3" key="1">
    <citation type="journal article" date="2016" name="DNA Res.">
        <title>The draft genome of MD-2 pineapple using hybrid error correction of long reads.</title>
        <authorList>
            <person name="Redwan R.M."/>
            <person name="Saidin A."/>
            <person name="Kumar S.V."/>
        </authorList>
    </citation>
    <scope>NUCLEOTIDE SEQUENCE [LARGE SCALE GENOMIC DNA]</scope>
    <source>
        <strain evidence="3">cv. MD2</strain>
        <tissue evidence="2">Leaf</tissue>
    </source>
</reference>
<feature type="region of interest" description="Disordered" evidence="1">
    <location>
        <begin position="312"/>
        <end position="353"/>
    </location>
</feature>
<gene>
    <name evidence="2" type="ORF">ACMD2_17467</name>
</gene>
<evidence type="ECO:0000313" key="3">
    <source>
        <dbReference type="Proteomes" id="UP000092600"/>
    </source>
</evidence>
<evidence type="ECO:0000313" key="2">
    <source>
        <dbReference type="EMBL" id="OAY81629.1"/>
    </source>
</evidence>